<accession>A0A9D5HWC2</accession>
<gene>
    <name evidence="2" type="ORF">OJ253_2902</name>
</gene>
<dbReference type="SUPFAM" id="SSF57756">
    <property type="entry name" value="Retrovirus zinc finger-like domains"/>
    <property type="match status" value="1"/>
</dbReference>
<evidence type="ECO:0000256" key="1">
    <source>
        <dbReference type="SAM" id="MobiDB-lite"/>
    </source>
</evidence>
<feature type="region of interest" description="Disordered" evidence="1">
    <location>
        <begin position="371"/>
        <end position="478"/>
    </location>
</feature>
<feature type="region of interest" description="Disordered" evidence="1">
    <location>
        <begin position="28"/>
        <end position="51"/>
    </location>
</feature>
<feature type="compositionally biased region" description="Basic and acidic residues" evidence="1">
    <location>
        <begin position="496"/>
        <end position="512"/>
    </location>
</feature>
<dbReference type="Proteomes" id="UP001067231">
    <property type="component" value="Unassembled WGS sequence"/>
</dbReference>
<dbReference type="Gene3D" id="4.10.60.10">
    <property type="entry name" value="Zinc finger, CCHC-type"/>
    <property type="match status" value="1"/>
</dbReference>
<evidence type="ECO:0000313" key="2">
    <source>
        <dbReference type="EMBL" id="KAJ1606014.1"/>
    </source>
</evidence>
<dbReference type="EMBL" id="JAPCXC010000085">
    <property type="protein sequence ID" value="KAJ1606014.1"/>
    <property type="molecule type" value="Genomic_DNA"/>
</dbReference>
<comment type="caution">
    <text evidence="2">The sequence shown here is derived from an EMBL/GenBank/DDBJ whole genome shotgun (WGS) entry which is preliminary data.</text>
</comment>
<feature type="compositionally biased region" description="Basic and acidic residues" evidence="1">
    <location>
        <begin position="377"/>
        <end position="387"/>
    </location>
</feature>
<dbReference type="AlphaFoldDB" id="A0A9D5HWC2"/>
<feature type="compositionally biased region" description="Basic and acidic residues" evidence="1">
    <location>
        <begin position="28"/>
        <end position="49"/>
    </location>
</feature>
<dbReference type="OrthoDB" id="343171at2759"/>
<feature type="compositionally biased region" description="Basic and acidic residues" evidence="1">
    <location>
        <begin position="441"/>
        <end position="453"/>
    </location>
</feature>
<reference evidence="2" key="1">
    <citation type="submission" date="2022-10" db="EMBL/GenBank/DDBJ databases">
        <title>Adaptive evolution leads to modifications in subtelomeric GC content in a zoonotic Cryptosporidium species.</title>
        <authorList>
            <person name="Li J."/>
            <person name="Feng Y."/>
            <person name="Xiao L."/>
        </authorList>
    </citation>
    <scope>NUCLEOTIDE SEQUENCE</scope>
    <source>
        <strain evidence="2">33844</strain>
    </source>
</reference>
<name>A0A9D5HWC2_9CRYT</name>
<dbReference type="GO" id="GO:0003676">
    <property type="term" value="F:nucleic acid binding"/>
    <property type="evidence" value="ECO:0007669"/>
    <property type="project" value="InterPro"/>
</dbReference>
<dbReference type="GO" id="GO:0008270">
    <property type="term" value="F:zinc ion binding"/>
    <property type="evidence" value="ECO:0007669"/>
    <property type="project" value="InterPro"/>
</dbReference>
<dbReference type="InterPro" id="IPR036875">
    <property type="entry name" value="Znf_CCHC_sf"/>
</dbReference>
<proteinExistence type="predicted"/>
<sequence length="572" mass="66101">MRYEDQRSYPYKRERSWYHFIRTPREYSRTDHNESSRGEPRSISHDQAHSRSKNSWNEIDIYTEDGYMASRERNDVQGLRLDWMGKYKHMLWDNYEDVRLDFFEQGDNVSDDNLRFFSDLSSSEIGSNSSATNNRDTNCKPDNIGMIQDTRMSPHELFKCIQCLKQHPRDKCERVRCEMCFSALHSLEDCPWSIRPKEPLSSCLPYIGEGYYLNSRLDYSVYRRILCNSYHIKGEDESESKTSNAEGAVAKHSCTIRGYEDSIKMMGDPESKRVVEDLGVLCYNCSGVGHIICNSKPPLKDDTFMSCAICKESGHNLKMCKNSPRLKLVQNTNKAKRLPKIRYYSELDEIEFEVAVLHRRKSLPDLRSLQYGGSEQSVDKEDHGSADKHRRSWGCASEGDQHDLSVSHNRPDRRQESEILGLRPMLAKEREEVSKALTSRSSDRSRTDPRSTADRTSSCGKKKSSWRRGGWNKGGRKGNTVRAYLRKHANHIQDPSAKDRPSSFSESQEKRGTSSSIQEFIPIGTEESVQVEMKASPKAQEERKASPRVQVKKSTKRYSSWADRPPYARRKR</sequence>
<feature type="compositionally biased region" description="Basic and acidic residues" evidence="1">
    <location>
        <begin position="399"/>
        <end position="417"/>
    </location>
</feature>
<feature type="region of interest" description="Disordered" evidence="1">
    <location>
        <begin position="490"/>
        <end position="572"/>
    </location>
</feature>
<organism evidence="2">
    <name type="scientific">Cryptosporidium canis</name>
    <dbReference type="NCBI Taxonomy" id="195482"/>
    <lineage>
        <taxon>Eukaryota</taxon>
        <taxon>Sar</taxon>
        <taxon>Alveolata</taxon>
        <taxon>Apicomplexa</taxon>
        <taxon>Conoidasida</taxon>
        <taxon>Coccidia</taxon>
        <taxon>Eucoccidiorida</taxon>
        <taxon>Eimeriorina</taxon>
        <taxon>Cryptosporidiidae</taxon>
        <taxon>Cryptosporidium</taxon>
    </lineage>
</organism>
<protein>
    <submittedName>
        <fullName evidence="2">Uncharacterized protein</fullName>
    </submittedName>
</protein>